<proteinExistence type="predicted"/>
<feature type="compositionally biased region" description="Low complexity" evidence="1">
    <location>
        <begin position="283"/>
        <end position="292"/>
    </location>
</feature>
<dbReference type="Gene3D" id="3.40.50.150">
    <property type="entry name" value="Vaccinia Virus protein VP39"/>
    <property type="match status" value="1"/>
</dbReference>
<feature type="region of interest" description="Disordered" evidence="1">
    <location>
        <begin position="275"/>
        <end position="294"/>
    </location>
</feature>
<reference evidence="2" key="2">
    <citation type="submission" date="2023-05" db="EMBL/GenBank/DDBJ databases">
        <authorList>
            <consortium name="Lawrence Berkeley National Laboratory"/>
            <person name="Steindorff A."/>
            <person name="Hensen N."/>
            <person name="Bonometti L."/>
            <person name="Westerberg I."/>
            <person name="Brannstrom I.O."/>
            <person name="Guillou S."/>
            <person name="Cros-Aarteil S."/>
            <person name="Calhoun S."/>
            <person name="Haridas S."/>
            <person name="Kuo A."/>
            <person name="Mondo S."/>
            <person name="Pangilinan J."/>
            <person name="Riley R."/>
            <person name="Labutti K."/>
            <person name="Andreopoulos B."/>
            <person name="Lipzen A."/>
            <person name="Chen C."/>
            <person name="Yanf M."/>
            <person name="Daum C."/>
            <person name="Ng V."/>
            <person name="Clum A."/>
            <person name="Ohm R."/>
            <person name="Martin F."/>
            <person name="Silar P."/>
            <person name="Natvig D."/>
            <person name="Lalanne C."/>
            <person name="Gautier V."/>
            <person name="Ament-Velasquez S.L."/>
            <person name="Kruys A."/>
            <person name="Hutchinson M.I."/>
            <person name="Powell A.J."/>
            <person name="Barry K."/>
            <person name="Miller A.N."/>
            <person name="Grigoriev I.V."/>
            <person name="Debuchy R."/>
            <person name="Gladieux P."/>
            <person name="Thoren M.H."/>
            <person name="Johannesson H."/>
        </authorList>
    </citation>
    <scope>NUCLEOTIDE SEQUENCE</scope>
    <source>
        <strain evidence="2">CBS 359.72</strain>
    </source>
</reference>
<dbReference type="InterPro" id="IPR036390">
    <property type="entry name" value="WH_DNA-bd_sf"/>
</dbReference>
<protein>
    <recommendedName>
        <fullName evidence="4">O-methyltransferase</fullName>
    </recommendedName>
</protein>
<dbReference type="InterPro" id="IPR036388">
    <property type="entry name" value="WH-like_DNA-bd_sf"/>
</dbReference>
<keyword evidence="3" id="KW-1185">Reference proteome</keyword>
<comment type="caution">
    <text evidence="2">The sequence shown here is derived from an EMBL/GenBank/DDBJ whole genome shotgun (WGS) entry which is preliminary data.</text>
</comment>
<dbReference type="Gene3D" id="1.10.10.10">
    <property type="entry name" value="Winged helix-like DNA-binding domain superfamily/Winged helix DNA-binding domain"/>
    <property type="match status" value="1"/>
</dbReference>
<evidence type="ECO:0000256" key="1">
    <source>
        <dbReference type="SAM" id="MobiDB-lite"/>
    </source>
</evidence>
<dbReference type="Proteomes" id="UP001303647">
    <property type="component" value="Unassembled WGS sequence"/>
</dbReference>
<gene>
    <name evidence="2" type="ORF">C7999DRAFT_44781</name>
</gene>
<accession>A0AAN7HIH4</accession>
<reference evidence="2" key="1">
    <citation type="journal article" date="2023" name="Mol. Phylogenet. Evol.">
        <title>Genome-scale phylogeny and comparative genomics of the fungal order Sordariales.</title>
        <authorList>
            <person name="Hensen N."/>
            <person name="Bonometti L."/>
            <person name="Westerberg I."/>
            <person name="Brannstrom I.O."/>
            <person name="Guillou S."/>
            <person name="Cros-Aarteil S."/>
            <person name="Calhoun S."/>
            <person name="Haridas S."/>
            <person name="Kuo A."/>
            <person name="Mondo S."/>
            <person name="Pangilinan J."/>
            <person name="Riley R."/>
            <person name="LaButti K."/>
            <person name="Andreopoulos B."/>
            <person name="Lipzen A."/>
            <person name="Chen C."/>
            <person name="Yan M."/>
            <person name="Daum C."/>
            <person name="Ng V."/>
            <person name="Clum A."/>
            <person name="Steindorff A."/>
            <person name="Ohm R.A."/>
            <person name="Martin F."/>
            <person name="Silar P."/>
            <person name="Natvig D.O."/>
            <person name="Lalanne C."/>
            <person name="Gautier V."/>
            <person name="Ament-Velasquez S.L."/>
            <person name="Kruys A."/>
            <person name="Hutchinson M.I."/>
            <person name="Powell A.J."/>
            <person name="Barry K."/>
            <person name="Miller A.N."/>
            <person name="Grigoriev I.V."/>
            <person name="Debuchy R."/>
            <person name="Gladieux P."/>
            <person name="Hiltunen Thoren M."/>
            <person name="Johannesson H."/>
        </authorList>
    </citation>
    <scope>NUCLEOTIDE SEQUENCE</scope>
    <source>
        <strain evidence="2">CBS 359.72</strain>
    </source>
</reference>
<name>A0AAN7HIH4_9PEZI</name>
<dbReference type="PANTHER" id="PTHR43712">
    <property type="entry name" value="PUTATIVE (AFU_ORTHOLOGUE AFUA_4G14580)-RELATED"/>
    <property type="match status" value="1"/>
</dbReference>
<dbReference type="EMBL" id="MU857819">
    <property type="protein sequence ID" value="KAK4243425.1"/>
    <property type="molecule type" value="Genomic_DNA"/>
</dbReference>
<dbReference type="InterPro" id="IPR029063">
    <property type="entry name" value="SAM-dependent_MTases_sf"/>
</dbReference>
<organism evidence="2 3">
    <name type="scientific">Corynascus novoguineensis</name>
    <dbReference type="NCBI Taxonomy" id="1126955"/>
    <lineage>
        <taxon>Eukaryota</taxon>
        <taxon>Fungi</taxon>
        <taxon>Dikarya</taxon>
        <taxon>Ascomycota</taxon>
        <taxon>Pezizomycotina</taxon>
        <taxon>Sordariomycetes</taxon>
        <taxon>Sordariomycetidae</taxon>
        <taxon>Sordariales</taxon>
        <taxon>Chaetomiaceae</taxon>
        <taxon>Corynascus</taxon>
    </lineage>
</organism>
<evidence type="ECO:0000313" key="2">
    <source>
        <dbReference type="EMBL" id="KAK4243425.1"/>
    </source>
</evidence>
<evidence type="ECO:0000313" key="3">
    <source>
        <dbReference type="Proteomes" id="UP001303647"/>
    </source>
</evidence>
<dbReference type="PANTHER" id="PTHR43712:SF15">
    <property type="entry name" value="MONODICTYPHENONE CLUSTER TRANSCRIPTIONAL COACTIVATOR MDPA"/>
    <property type="match status" value="1"/>
</dbReference>
<dbReference type="AlphaFoldDB" id="A0AAN7HIH4"/>
<dbReference type="SUPFAM" id="SSF46785">
    <property type="entry name" value="Winged helix' DNA-binding domain"/>
    <property type="match status" value="1"/>
</dbReference>
<evidence type="ECO:0008006" key="4">
    <source>
        <dbReference type="Google" id="ProtNLM"/>
    </source>
</evidence>
<sequence>MDPCTVEQLERYSNQLAVAVKGLRDRLGQPDAADVNSKSVTDATKAKASILASVEGIRGLLDGPDEFLQRLTIQVESLACLKWLAEFQILECIPREGSLPIGDLSDLAGVPEAQLRRIIRLTASAGFLQETQPNFVAHTTMSAQFLASQSLSDAIVFITATATPSALQMADATRKNATAYDLALHPTRPFRAACQEGSKLGRQWQAFLAHAARSHSEDELVDIFSRLNWSSLGNACIVEVGARSISMARALARTFPNLYFLVQMESTDTLMQQHGDKDLHNQSGSDSDSPDSGRIKVAFHEAGMPQPVTGAAVYILHLPPAVELARAELFRCLAPLRASGGIVLALTARLLPEPGSLPDPRVETLARARDLTMLQLADVGEMEMTELRQIVETVTDEAGQLVVANELRSHNGLILALALKYVQYGW</sequence>